<evidence type="ECO:0000259" key="6">
    <source>
        <dbReference type="Pfam" id="PF05460"/>
    </source>
</evidence>
<dbReference type="GO" id="GO:0005664">
    <property type="term" value="C:nuclear origin of replication recognition complex"/>
    <property type="evidence" value="ECO:0007669"/>
    <property type="project" value="InterPro"/>
</dbReference>
<proteinExistence type="inferred from homology"/>
<evidence type="ECO:0000256" key="4">
    <source>
        <dbReference type="ARBA" id="ARBA00023125"/>
    </source>
</evidence>
<dbReference type="AlphaFoldDB" id="A0AAV8X9E5"/>
<comment type="subcellular location">
    <subcellularLocation>
        <location evidence="1">Nucleus</location>
    </subcellularLocation>
</comment>
<dbReference type="InterPro" id="IPR020529">
    <property type="entry name" value="ORC6_met/pln"/>
</dbReference>
<organism evidence="8 9">
    <name type="scientific">Rhamnusium bicolor</name>
    <dbReference type="NCBI Taxonomy" id="1586634"/>
    <lineage>
        <taxon>Eukaryota</taxon>
        <taxon>Metazoa</taxon>
        <taxon>Ecdysozoa</taxon>
        <taxon>Arthropoda</taxon>
        <taxon>Hexapoda</taxon>
        <taxon>Insecta</taxon>
        <taxon>Pterygota</taxon>
        <taxon>Neoptera</taxon>
        <taxon>Endopterygota</taxon>
        <taxon>Coleoptera</taxon>
        <taxon>Polyphaga</taxon>
        <taxon>Cucujiformia</taxon>
        <taxon>Chrysomeloidea</taxon>
        <taxon>Cerambycidae</taxon>
        <taxon>Lepturinae</taxon>
        <taxon>Rhagiini</taxon>
        <taxon>Rhamnusium</taxon>
    </lineage>
</organism>
<dbReference type="PANTHER" id="PTHR13394:SF0">
    <property type="entry name" value="ORIGIN RECOGNITION COMPLEX SUBUNIT 6"/>
    <property type="match status" value="1"/>
</dbReference>
<feature type="domain" description="ORC6 first cyclin-like" evidence="6">
    <location>
        <begin position="14"/>
        <end position="92"/>
    </location>
</feature>
<evidence type="ECO:0000256" key="2">
    <source>
        <dbReference type="ARBA" id="ARBA00010840"/>
    </source>
</evidence>
<dbReference type="Pfam" id="PF05460">
    <property type="entry name" value="ORC6"/>
    <property type="match status" value="1"/>
</dbReference>
<evidence type="ECO:0000313" key="9">
    <source>
        <dbReference type="Proteomes" id="UP001162156"/>
    </source>
</evidence>
<keyword evidence="4" id="KW-0238">DNA-binding</keyword>
<keyword evidence="5" id="KW-0539">Nucleus</keyword>
<reference evidence="8" key="1">
    <citation type="journal article" date="2023" name="Insect Mol. Biol.">
        <title>Genome sequencing provides insights into the evolution of gene families encoding plant cell wall-degrading enzymes in longhorned beetles.</title>
        <authorList>
            <person name="Shin N.R."/>
            <person name="Okamura Y."/>
            <person name="Kirsch R."/>
            <person name="Pauchet Y."/>
        </authorList>
    </citation>
    <scope>NUCLEOTIDE SEQUENCE</scope>
    <source>
        <strain evidence="8">RBIC_L_NR</strain>
    </source>
</reference>
<evidence type="ECO:0000256" key="3">
    <source>
        <dbReference type="ARBA" id="ARBA00022705"/>
    </source>
</evidence>
<comment type="caution">
    <text evidence="8">The sequence shown here is derived from an EMBL/GenBank/DDBJ whole genome shotgun (WGS) entry which is preliminary data.</text>
</comment>
<evidence type="ECO:0000256" key="5">
    <source>
        <dbReference type="ARBA" id="ARBA00023242"/>
    </source>
</evidence>
<evidence type="ECO:0000256" key="1">
    <source>
        <dbReference type="ARBA" id="ARBA00004123"/>
    </source>
</evidence>
<keyword evidence="9" id="KW-1185">Reference proteome</keyword>
<dbReference type="InterPro" id="IPR008721">
    <property type="entry name" value="ORC6_cyclin_first"/>
</dbReference>
<keyword evidence="3" id="KW-0235">DNA replication</keyword>
<dbReference type="Proteomes" id="UP001162156">
    <property type="component" value="Unassembled WGS sequence"/>
</dbReference>
<evidence type="ECO:0000259" key="7">
    <source>
        <dbReference type="Pfam" id="PF21913"/>
    </source>
</evidence>
<dbReference type="Gene3D" id="1.10.472.10">
    <property type="entry name" value="Cyclin-like"/>
    <property type="match status" value="1"/>
</dbReference>
<comment type="similarity">
    <text evidence="2">Belongs to the ORC6 family.</text>
</comment>
<name>A0AAV8X9E5_9CUCU</name>
<dbReference type="GO" id="GO:0006270">
    <property type="term" value="P:DNA replication initiation"/>
    <property type="evidence" value="ECO:0007669"/>
    <property type="project" value="TreeGrafter"/>
</dbReference>
<accession>A0AAV8X9E5</accession>
<dbReference type="EMBL" id="JANEYF010003577">
    <property type="protein sequence ID" value="KAJ8935423.1"/>
    <property type="molecule type" value="Genomic_DNA"/>
</dbReference>
<gene>
    <name evidence="8" type="ORF">NQ314_012843</name>
</gene>
<sequence>MCSEYNVLTDTAERLGIQDDSTIRKAKEFLRVFQSKGSVKTLSDIAKTILCLDLASSYSGICFDKDTALKLSGLKKSAYQNNLHTVEKVLELDKPLTISELCVQFNCTVVKDLAEEILKKYKATDNKIKDLGHPQYVTASVYAACK</sequence>
<dbReference type="Pfam" id="PF21913">
    <property type="entry name" value="ORC6_2nd"/>
    <property type="match status" value="1"/>
</dbReference>
<dbReference type="InterPro" id="IPR054113">
    <property type="entry name" value="ORC6_cyclin-like_2nd"/>
</dbReference>
<feature type="domain" description="ORC6 second cyclin-like" evidence="7">
    <location>
        <begin position="96"/>
        <end position="146"/>
    </location>
</feature>
<dbReference type="GO" id="GO:0003677">
    <property type="term" value="F:DNA binding"/>
    <property type="evidence" value="ECO:0007669"/>
    <property type="project" value="UniProtKB-KW"/>
</dbReference>
<protein>
    <submittedName>
        <fullName evidence="8">Uncharacterized protein</fullName>
    </submittedName>
</protein>
<evidence type="ECO:0000313" key="8">
    <source>
        <dbReference type="EMBL" id="KAJ8935423.1"/>
    </source>
</evidence>
<dbReference type="PANTHER" id="PTHR13394">
    <property type="entry name" value="ORIGIN RECOGNITION COMPLEX SUBUNIT 6"/>
    <property type="match status" value="1"/>
</dbReference>